<gene>
    <name evidence="2" type="ORF">ACFQ63_12310</name>
</gene>
<evidence type="ECO:0000313" key="2">
    <source>
        <dbReference type="EMBL" id="MFE5980482.1"/>
    </source>
</evidence>
<comment type="caution">
    <text evidence="2">The sequence shown here is derived from an EMBL/GenBank/DDBJ whole genome shotgun (WGS) entry which is preliminary data.</text>
</comment>
<keyword evidence="1" id="KW-1133">Transmembrane helix</keyword>
<protein>
    <submittedName>
        <fullName evidence="2">Uncharacterized protein</fullName>
    </submittedName>
</protein>
<reference evidence="2 3" key="1">
    <citation type="submission" date="2024-09" db="EMBL/GenBank/DDBJ databases">
        <title>The Natural Products Discovery Center: Release of the First 8490 Sequenced Strains for Exploring Actinobacteria Biosynthetic Diversity.</title>
        <authorList>
            <person name="Kalkreuter E."/>
            <person name="Kautsar S.A."/>
            <person name="Yang D."/>
            <person name="Bader C.D."/>
            <person name="Teijaro C.N."/>
            <person name="Fluegel L."/>
            <person name="Davis C.M."/>
            <person name="Simpson J.R."/>
            <person name="Lauterbach L."/>
            <person name="Steele A.D."/>
            <person name="Gui C."/>
            <person name="Meng S."/>
            <person name="Li G."/>
            <person name="Viehrig K."/>
            <person name="Ye F."/>
            <person name="Su P."/>
            <person name="Kiefer A.F."/>
            <person name="Nichols A."/>
            <person name="Cepeda A.J."/>
            <person name="Yan W."/>
            <person name="Fan B."/>
            <person name="Jiang Y."/>
            <person name="Adhikari A."/>
            <person name="Zheng C.-J."/>
            <person name="Schuster L."/>
            <person name="Cowan T.M."/>
            <person name="Smanski M.J."/>
            <person name="Chevrette M.G."/>
            <person name="De Carvalho L.P.S."/>
            <person name="Shen B."/>
        </authorList>
    </citation>
    <scope>NUCLEOTIDE SEQUENCE [LARGE SCALE GENOMIC DNA]</scope>
    <source>
        <strain evidence="2 3">NPDC056472</strain>
    </source>
</reference>
<evidence type="ECO:0000256" key="1">
    <source>
        <dbReference type="SAM" id="Phobius"/>
    </source>
</evidence>
<name>A0ABW6IUB7_STRWE</name>
<keyword evidence="1" id="KW-0812">Transmembrane</keyword>
<dbReference type="RefSeq" id="WP_386253259.1">
    <property type="nucleotide sequence ID" value="NZ_JBHTRV010000007.1"/>
</dbReference>
<keyword evidence="3" id="KW-1185">Reference proteome</keyword>
<dbReference type="EMBL" id="JBHTRV010000007">
    <property type="protein sequence ID" value="MFE5980482.1"/>
    <property type="molecule type" value="Genomic_DNA"/>
</dbReference>
<evidence type="ECO:0000313" key="3">
    <source>
        <dbReference type="Proteomes" id="UP001600424"/>
    </source>
</evidence>
<proteinExistence type="predicted"/>
<feature type="transmembrane region" description="Helical" evidence="1">
    <location>
        <begin position="12"/>
        <end position="34"/>
    </location>
</feature>
<organism evidence="2 3">
    <name type="scientific">Streptomyces wedmorensis</name>
    <dbReference type="NCBI Taxonomy" id="43759"/>
    <lineage>
        <taxon>Bacteria</taxon>
        <taxon>Bacillati</taxon>
        <taxon>Actinomycetota</taxon>
        <taxon>Actinomycetes</taxon>
        <taxon>Kitasatosporales</taxon>
        <taxon>Streptomycetaceae</taxon>
        <taxon>Streptomyces</taxon>
    </lineage>
</organism>
<keyword evidence="1" id="KW-0472">Membrane</keyword>
<accession>A0ABW6IUB7</accession>
<sequence>MGDAKRKSRWWIWLAVGLTAVCGLPVALMAWAAYSFSEAGRPQAVDCADAMEFARGRLPVDAEDARCTGTHWQDSYITVDFRMPRTGVADWLDATYPGAVPDTPCDEDLCREIDYGQSLYVHVKVVYEDGGTALVHLTSFDV</sequence>
<dbReference type="Proteomes" id="UP001600424">
    <property type="component" value="Unassembled WGS sequence"/>
</dbReference>